<name>A0A143DCX9_9PROT</name>
<keyword evidence="10" id="KW-1185">Reference proteome</keyword>
<evidence type="ECO:0000256" key="8">
    <source>
        <dbReference type="SAM" id="Phobius"/>
    </source>
</evidence>
<dbReference type="GeneID" id="53316452"/>
<keyword evidence="3" id="KW-0813">Transport</keyword>
<dbReference type="AlphaFoldDB" id="A0A143DCX9"/>
<dbReference type="PANTHER" id="PTHR30472">
    <property type="entry name" value="FERRIC ENTEROBACTIN TRANSPORT SYSTEM PERMEASE PROTEIN"/>
    <property type="match status" value="1"/>
</dbReference>
<protein>
    <recommendedName>
        <fullName evidence="11">Iron ABC transporter</fullName>
    </recommendedName>
</protein>
<dbReference type="EMBL" id="CP014525">
    <property type="protein sequence ID" value="AMW34594.1"/>
    <property type="molecule type" value="Genomic_DNA"/>
</dbReference>
<evidence type="ECO:0000256" key="7">
    <source>
        <dbReference type="ARBA" id="ARBA00023136"/>
    </source>
</evidence>
<dbReference type="FunFam" id="1.10.3470.10:FF:000001">
    <property type="entry name" value="Vitamin B12 ABC transporter permease BtuC"/>
    <property type="match status" value="1"/>
</dbReference>
<dbReference type="GO" id="GO:0022857">
    <property type="term" value="F:transmembrane transporter activity"/>
    <property type="evidence" value="ECO:0007669"/>
    <property type="project" value="InterPro"/>
</dbReference>
<feature type="transmembrane region" description="Helical" evidence="8">
    <location>
        <begin position="168"/>
        <end position="189"/>
    </location>
</feature>
<dbReference type="OrthoDB" id="9811975at2"/>
<dbReference type="GO" id="GO:0005886">
    <property type="term" value="C:plasma membrane"/>
    <property type="evidence" value="ECO:0007669"/>
    <property type="project" value="UniProtKB-SubCell"/>
</dbReference>
<reference evidence="9 10" key="1">
    <citation type="submission" date="2016-02" db="EMBL/GenBank/DDBJ databases">
        <title>Complete Genome of H5569, the type strain of the newly described species Haematospirillium jordaniae.</title>
        <authorList>
            <person name="Nicholson A.C."/>
            <person name="Humrighouse B.W."/>
            <person name="Loparov V."/>
            <person name="McQuiston J.R."/>
        </authorList>
    </citation>
    <scope>NUCLEOTIDE SEQUENCE [LARGE SCALE GENOMIC DNA]</scope>
    <source>
        <strain evidence="9 10">H5569</strain>
    </source>
</reference>
<feature type="transmembrane region" description="Helical" evidence="8">
    <location>
        <begin position="135"/>
        <end position="156"/>
    </location>
</feature>
<dbReference type="SUPFAM" id="SSF81345">
    <property type="entry name" value="ABC transporter involved in vitamin B12 uptake, BtuC"/>
    <property type="match status" value="1"/>
</dbReference>
<feature type="transmembrane region" description="Helical" evidence="8">
    <location>
        <begin position="259"/>
        <end position="285"/>
    </location>
</feature>
<evidence type="ECO:0008006" key="11">
    <source>
        <dbReference type="Google" id="ProtNLM"/>
    </source>
</evidence>
<evidence type="ECO:0000256" key="6">
    <source>
        <dbReference type="ARBA" id="ARBA00022989"/>
    </source>
</evidence>
<accession>A0A143DCX9</accession>
<dbReference type="CDD" id="cd06550">
    <property type="entry name" value="TM_ABC_iron-siderophores_like"/>
    <property type="match status" value="1"/>
</dbReference>
<keyword evidence="6 8" id="KW-1133">Transmembrane helix</keyword>
<sequence>MARPLNQGNTSMGREIRHLVVPGLAILLVITVVAAACTGSVSIPAFHVVQYMASHTGLTDAGIPWQHEAVLGSIRLPRIFLGTLVGATLAVSGASLQAIFRNPLADPGLVGISSGCALAAAGTVVFGTTLTGEPWLLPIAAFVGGMAAVSVVHLLAAINGRVNPATMLLAGIAVNALCATGIGLLVYLGDDLQMRQFLFWTMGSLSNSDWRQIVPASLIMCVAVFVLVRQSNQLNILVLGEREAGHLGMDVPRFIRLSTILVSLGVGAAVSVSGVIGFVGLVVPHLVRLVIGADHRLLLPGSALAGAILMTLSDTAARTLAEPAEMPIGLLCSLIGAPCLVWLLFCRTRRSTAS</sequence>
<dbReference type="PANTHER" id="PTHR30472:SF25">
    <property type="entry name" value="ABC TRANSPORTER PERMEASE PROTEIN MJ0876-RELATED"/>
    <property type="match status" value="1"/>
</dbReference>
<keyword evidence="4" id="KW-1003">Cell membrane</keyword>
<evidence type="ECO:0000313" key="10">
    <source>
        <dbReference type="Proteomes" id="UP000076066"/>
    </source>
</evidence>
<dbReference type="Gene3D" id="1.10.3470.10">
    <property type="entry name" value="ABC transporter involved in vitamin B12 uptake, BtuC"/>
    <property type="match status" value="1"/>
</dbReference>
<dbReference type="InterPro" id="IPR000522">
    <property type="entry name" value="ABC_transptr_permease_BtuC"/>
</dbReference>
<dbReference type="GO" id="GO:0033214">
    <property type="term" value="P:siderophore-iron import into cell"/>
    <property type="evidence" value="ECO:0007669"/>
    <property type="project" value="TreeGrafter"/>
</dbReference>
<keyword evidence="7 8" id="KW-0472">Membrane</keyword>
<evidence type="ECO:0000256" key="3">
    <source>
        <dbReference type="ARBA" id="ARBA00022448"/>
    </source>
</evidence>
<evidence type="ECO:0000256" key="1">
    <source>
        <dbReference type="ARBA" id="ARBA00004651"/>
    </source>
</evidence>
<gene>
    <name evidence="9" type="ORF">AY555_04710</name>
</gene>
<evidence type="ECO:0000256" key="4">
    <source>
        <dbReference type="ARBA" id="ARBA00022475"/>
    </source>
</evidence>
<organism evidence="9 10">
    <name type="scientific">Haematospirillum jordaniae</name>
    <dbReference type="NCBI Taxonomy" id="1549855"/>
    <lineage>
        <taxon>Bacteria</taxon>
        <taxon>Pseudomonadati</taxon>
        <taxon>Pseudomonadota</taxon>
        <taxon>Alphaproteobacteria</taxon>
        <taxon>Rhodospirillales</taxon>
        <taxon>Novispirillaceae</taxon>
        <taxon>Haematospirillum</taxon>
    </lineage>
</organism>
<dbReference type="KEGG" id="hjo:AY555_04710"/>
<dbReference type="STRING" id="1549855.AY555_04710"/>
<proteinExistence type="inferred from homology"/>
<dbReference type="InterPro" id="IPR037294">
    <property type="entry name" value="ABC_BtuC-like"/>
</dbReference>
<feature type="transmembrane region" description="Helical" evidence="8">
    <location>
        <begin position="328"/>
        <end position="345"/>
    </location>
</feature>
<dbReference type="Pfam" id="PF01032">
    <property type="entry name" value="FecCD"/>
    <property type="match status" value="1"/>
</dbReference>
<evidence type="ECO:0000256" key="5">
    <source>
        <dbReference type="ARBA" id="ARBA00022692"/>
    </source>
</evidence>
<comment type="similarity">
    <text evidence="2">Belongs to the binding-protein-dependent transport system permease family. FecCD subfamily.</text>
</comment>
<dbReference type="Proteomes" id="UP000076066">
    <property type="component" value="Chromosome"/>
</dbReference>
<feature type="transmembrane region" description="Helical" evidence="8">
    <location>
        <begin position="107"/>
        <end position="129"/>
    </location>
</feature>
<feature type="transmembrane region" description="Helical" evidence="8">
    <location>
        <begin position="209"/>
        <end position="228"/>
    </location>
</feature>
<evidence type="ECO:0000256" key="2">
    <source>
        <dbReference type="ARBA" id="ARBA00007935"/>
    </source>
</evidence>
<comment type="subcellular location">
    <subcellularLocation>
        <location evidence="1">Cell membrane</location>
        <topology evidence="1">Multi-pass membrane protein</topology>
    </subcellularLocation>
</comment>
<evidence type="ECO:0000313" key="9">
    <source>
        <dbReference type="EMBL" id="AMW34594.1"/>
    </source>
</evidence>
<feature type="transmembrane region" description="Helical" evidence="8">
    <location>
        <begin position="79"/>
        <end position="100"/>
    </location>
</feature>
<dbReference type="RefSeq" id="WP_066134077.1">
    <property type="nucleotide sequence ID" value="NZ_CP014525.1"/>
</dbReference>
<keyword evidence="5 8" id="KW-0812">Transmembrane</keyword>